<dbReference type="PATRIC" id="fig|749927.5.peg.7203"/>
<dbReference type="InterPro" id="IPR043129">
    <property type="entry name" value="ATPase_NBD"/>
</dbReference>
<accession>A0A0H3DG54</accession>
<dbReference type="RefSeq" id="WP_013228689.1">
    <property type="nucleotide sequence ID" value="NC_014318.1"/>
</dbReference>
<dbReference type="OrthoDB" id="3464494at2"/>
<dbReference type="Pfam" id="PF13412">
    <property type="entry name" value="HTH_24"/>
    <property type="match status" value="1"/>
</dbReference>
<organism evidence="2 3">
    <name type="scientific">Amycolatopsis mediterranei (strain U-32)</name>
    <dbReference type="NCBI Taxonomy" id="749927"/>
    <lineage>
        <taxon>Bacteria</taxon>
        <taxon>Bacillati</taxon>
        <taxon>Actinomycetota</taxon>
        <taxon>Actinomycetes</taxon>
        <taxon>Pseudonocardiales</taxon>
        <taxon>Pseudonocardiaceae</taxon>
        <taxon>Amycolatopsis</taxon>
    </lineage>
</organism>
<dbReference type="InterPro" id="IPR036388">
    <property type="entry name" value="WH-like_DNA-bd_sf"/>
</dbReference>
<evidence type="ECO:0000313" key="2">
    <source>
        <dbReference type="EMBL" id="ADJ48644.1"/>
    </source>
</evidence>
<dbReference type="PANTHER" id="PTHR18964">
    <property type="entry name" value="ROK (REPRESSOR, ORF, KINASE) FAMILY"/>
    <property type="match status" value="1"/>
</dbReference>
<dbReference type="SUPFAM" id="SSF46785">
    <property type="entry name" value="Winged helix' DNA-binding domain"/>
    <property type="match status" value="1"/>
</dbReference>
<dbReference type="PANTHER" id="PTHR18964:SF173">
    <property type="entry name" value="GLUCOKINASE"/>
    <property type="match status" value="1"/>
</dbReference>
<evidence type="ECO:0000256" key="1">
    <source>
        <dbReference type="ARBA" id="ARBA00006479"/>
    </source>
</evidence>
<dbReference type="GeneID" id="92874574"/>
<proteinExistence type="inferred from homology"/>
<dbReference type="Pfam" id="PF00480">
    <property type="entry name" value="ROK"/>
    <property type="match status" value="1"/>
</dbReference>
<dbReference type="KEGG" id="amd:AMED_6925"/>
<reference evidence="2 3" key="1">
    <citation type="journal article" date="2010" name="Cell Res.">
        <title>Complete genome sequence of the rifamycin SV-producing Amycolatopsis mediterranei U32 revealed its genetic characteristics in phylogeny and metabolism.</title>
        <authorList>
            <person name="Zhao W."/>
            <person name="Zhong Y."/>
            <person name="Yuan H."/>
            <person name="Wang J."/>
            <person name="Zheng H."/>
            <person name="Wang Y."/>
            <person name="Cen X."/>
            <person name="Xu F."/>
            <person name="Bai J."/>
            <person name="Han X."/>
            <person name="Lu G."/>
            <person name="Zhu Y."/>
            <person name="Shao Z."/>
            <person name="Yan H."/>
            <person name="Li C."/>
            <person name="Peng N."/>
            <person name="Zhang Z."/>
            <person name="Zhang Y."/>
            <person name="Lin W."/>
            <person name="Fan Y."/>
            <person name="Qin Z."/>
            <person name="Hu Y."/>
            <person name="Zhu B."/>
            <person name="Wang S."/>
            <person name="Ding X."/>
            <person name="Zhao G.P."/>
        </authorList>
    </citation>
    <scope>NUCLEOTIDE SEQUENCE [LARGE SCALE GENOMIC DNA]</scope>
    <source>
        <strain evidence="3">U-32</strain>
    </source>
</reference>
<protein>
    <submittedName>
        <fullName evidence="2">ROK family transcriptional regulator</fullName>
    </submittedName>
</protein>
<comment type="similarity">
    <text evidence="1">Belongs to the ROK (NagC/XylR) family.</text>
</comment>
<dbReference type="Gene3D" id="1.10.10.10">
    <property type="entry name" value="Winged helix-like DNA-binding domain superfamily/Winged helix DNA-binding domain"/>
    <property type="match status" value="1"/>
</dbReference>
<dbReference type="SUPFAM" id="SSF53067">
    <property type="entry name" value="Actin-like ATPase domain"/>
    <property type="match status" value="1"/>
</dbReference>
<dbReference type="InterPro" id="IPR036390">
    <property type="entry name" value="WH_DNA-bd_sf"/>
</dbReference>
<dbReference type="HOGENOM" id="CLU_036604_13_3_11"/>
<dbReference type="Proteomes" id="UP000000328">
    <property type="component" value="Chromosome"/>
</dbReference>
<dbReference type="Gene3D" id="3.30.420.40">
    <property type="match status" value="2"/>
</dbReference>
<dbReference type="EMBL" id="CP002000">
    <property type="protein sequence ID" value="ADJ48644.1"/>
    <property type="molecule type" value="Genomic_DNA"/>
</dbReference>
<name>A0A0H3DG54_AMYMU</name>
<gene>
    <name evidence="2" type="ordered locus">AMED_6925</name>
</gene>
<dbReference type="eggNOG" id="COG1940">
    <property type="taxonomic scope" value="Bacteria"/>
</dbReference>
<dbReference type="AlphaFoldDB" id="A0A0H3DG54"/>
<sequence length="406" mass="43273">MSSTGATTVEARSLLWTPSDSVKDVNRRKVIRAAMADPGITQVSLAKRLLLSQGTVSAVVSELQQEGIFRVQSEEGERGKRVRLGAVRGVAVGVEVNHDRIAVAARRVDTSAVEYESVAFRADQGSSSWVRESANLIKELTVQTGLDIDHIVSIGVGIPAAVDPRTALVTQVAASLDWDITGSVPERFRDHFRDVPIIVDNEANYAAYGEHLYGAGRGAGTMLFVKASVGLGAGFIIGGLIYRGRHGYGGEIGHLTMDPDGIPCRCGNRGCLETLVGGARLLEQVRQAYAGYRADLPTSVEGMIERAKRGDAVCRRVLQDAARTIGLALARVCNLMNPELIVLGGELGRAPELLLEPMMDGLRLYALRGMVESKDPVKIVGSDLGLAAGARGALGFALMTDRTVEA</sequence>
<evidence type="ECO:0000313" key="3">
    <source>
        <dbReference type="Proteomes" id="UP000000328"/>
    </source>
</evidence>
<dbReference type="eggNOG" id="COG1846">
    <property type="taxonomic scope" value="Bacteria"/>
</dbReference>
<dbReference type="InterPro" id="IPR000600">
    <property type="entry name" value="ROK"/>
</dbReference>